<dbReference type="EMBL" id="CAADFK010000053">
    <property type="protein sequence ID" value="VFK13903.1"/>
    <property type="molecule type" value="Genomic_DNA"/>
</dbReference>
<evidence type="ECO:0000313" key="1">
    <source>
        <dbReference type="EMBL" id="VFK13903.1"/>
    </source>
</evidence>
<name>A0A450WVH4_9GAMM</name>
<dbReference type="EMBL" id="CAADFP010000222">
    <property type="protein sequence ID" value="VFK33745.1"/>
    <property type="molecule type" value="Genomic_DNA"/>
</dbReference>
<dbReference type="AlphaFoldDB" id="A0A450WVH4"/>
<proteinExistence type="predicted"/>
<accession>A0A450WVH4</accession>
<evidence type="ECO:0000313" key="3">
    <source>
        <dbReference type="EMBL" id="VFK33745.1"/>
    </source>
</evidence>
<reference evidence="2" key="1">
    <citation type="submission" date="2019-02" db="EMBL/GenBank/DDBJ databases">
        <authorList>
            <person name="Gruber-Vodicka R. H."/>
            <person name="Seah K. B. B."/>
        </authorList>
    </citation>
    <scope>NUCLEOTIDE SEQUENCE</scope>
    <source>
        <strain evidence="2">BECK_S312</strain>
        <strain evidence="1">BECK_S313</strain>
        <strain evidence="3">BECK_S426</strain>
    </source>
</reference>
<dbReference type="EMBL" id="CAADFM010000284">
    <property type="protein sequence ID" value="VFK20989.1"/>
    <property type="molecule type" value="Genomic_DNA"/>
</dbReference>
<protein>
    <submittedName>
        <fullName evidence="2">Uncharacterized protein</fullName>
    </submittedName>
</protein>
<sequence length="75" mass="8657">MQTTINTTLSELQPVLERLSLPSETKLKITFEDNDPGWETRRREMAMDAIKKLRGSGNGKLLDALLEERARERTR</sequence>
<evidence type="ECO:0000313" key="2">
    <source>
        <dbReference type="EMBL" id="VFK20989.1"/>
    </source>
</evidence>
<organism evidence="2">
    <name type="scientific">Candidatus Kentrum sp. LPFa</name>
    <dbReference type="NCBI Taxonomy" id="2126335"/>
    <lineage>
        <taxon>Bacteria</taxon>
        <taxon>Pseudomonadati</taxon>
        <taxon>Pseudomonadota</taxon>
        <taxon>Gammaproteobacteria</taxon>
        <taxon>Candidatus Kentrum</taxon>
    </lineage>
</organism>
<gene>
    <name evidence="2" type="ORF">BECKLPF1236A_GA0070988_102845</name>
    <name evidence="1" type="ORF">BECKLPF1236B_GA0070989_105319</name>
    <name evidence="3" type="ORF">BECKLPF1236C_GA0070990_102226</name>
</gene>